<evidence type="ECO:0000256" key="1">
    <source>
        <dbReference type="ARBA" id="ARBA00022741"/>
    </source>
</evidence>
<dbReference type="GO" id="GO:0006355">
    <property type="term" value="P:regulation of DNA-templated transcription"/>
    <property type="evidence" value="ECO:0007669"/>
    <property type="project" value="InterPro"/>
</dbReference>
<dbReference type="SMART" id="SM00028">
    <property type="entry name" value="TPR"/>
    <property type="match status" value="2"/>
</dbReference>
<accession>A0A5J6MPW2</accession>
<reference evidence="4 5" key="1">
    <citation type="submission" date="2019-08" db="EMBL/GenBank/DDBJ databases">
        <title>Hyperibacter terrae gen. nov., sp. nov. and Hyperibacter viscosus sp. nov., two new members in the family Rhodospirillaceae isolated from the rhizosphere of Hypericum perforatum.</title>
        <authorList>
            <person name="Noviana Z."/>
        </authorList>
    </citation>
    <scope>NUCLEOTIDE SEQUENCE [LARGE SCALE GENOMIC DNA]</scope>
    <source>
        <strain evidence="4 5">R5913</strain>
    </source>
</reference>
<dbReference type="GO" id="GO:0005737">
    <property type="term" value="C:cytoplasm"/>
    <property type="evidence" value="ECO:0007669"/>
    <property type="project" value="TreeGrafter"/>
</dbReference>
<dbReference type="InterPro" id="IPR027417">
    <property type="entry name" value="P-loop_NTPase"/>
</dbReference>
<dbReference type="InterPro" id="IPR019734">
    <property type="entry name" value="TPR_rpt"/>
</dbReference>
<sequence>MDLLERQDDLQLLGRALDDAVAGCGRIALVSGEAGIGKTSFVERFLNTRGRGMQVLKGNCDALFTPAPLGPLYDIARQSDGPLLSQLESDTSHGTVFSTLLDRLRGSTRPVLLVIEDVHWADEATYDLIVFLSRRIAQAKVLFILTYRDDEVGPKHPLRVLLGDLAMLRTVVRIELARLTIEAVRTLIADRPIDPASLHGQTSGNPFFVTEVLAHAGRGIPKTVRDAVLARAARLSAAGRHVLEAASVIGGRIDHAVMDKILGGEAEGLAECMKLGMLEATEIGVAFRHALVRDAILSDLDSRRLRELNRMALDRLRGAGAGRGDPVLLAHCAEGAGDGDAVIEFGGAAARAAAAVGAHRVAAAQYRRVLGFAGALAPGDRAPLFEAYAEECAIVDDLAEASHALGEAAELWRQAGNRLKEGEALAALAWPLVRGGRNAAAEESSRRAIELLESLPPTRQLAAAYRIQAHLRMLDRDHQLAVRFGRKAIELATRFQDDATLAAAELVVGSAMLVTGDEEGRPHLDRSLVLARQANLDSLVGLAYLNLGSSYGEQYRFAEAERHLTEGLDYTGDCDLDHAGHYMRAWLALTRLYQGRWSEASDLATAVVELPRVAAVSRIMALAALGRVRVRRGDPGAAAALDEALDLALQTNTLQRLAPVRAARAEAAWLSGERERVMVEATAVYDLAIGHRHRWHAGEFSFWRWRAGESVAVPEWSAAPFLLQIKGDWQGAAETWEQLGCPYEQARALADGDEAARLAALEIFDRLGAGPAAAALRQLMRGEGVRCIPRGPRSSTRRNPFGLTAREMQILGCLSDGLSNGRIGTQLHISPKTVDHHVSAVLAKIGACTRGEAARIAREQNLLPQNREVTAAK</sequence>
<keyword evidence="5" id="KW-1185">Reference proteome</keyword>
<dbReference type="SUPFAM" id="SSF52540">
    <property type="entry name" value="P-loop containing nucleoside triphosphate hydrolases"/>
    <property type="match status" value="1"/>
</dbReference>
<dbReference type="InterPro" id="IPR041664">
    <property type="entry name" value="AAA_16"/>
</dbReference>
<dbReference type="RefSeq" id="WP_191908206.1">
    <property type="nucleotide sequence ID" value="NZ_CP042906.1"/>
</dbReference>
<dbReference type="SMART" id="SM00421">
    <property type="entry name" value="HTH_LUXR"/>
    <property type="match status" value="1"/>
</dbReference>
<dbReference type="EMBL" id="CP042906">
    <property type="protein sequence ID" value="QEX18695.1"/>
    <property type="molecule type" value="Genomic_DNA"/>
</dbReference>
<dbReference type="GO" id="GO:0005524">
    <property type="term" value="F:ATP binding"/>
    <property type="evidence" value="ECO:0007669"/>
    <property type="project" value="UniProtKB-KW"/>
</dbReference>
<dbReference type="InterPro" id="IPR036388">
    <property type="entry name" value="WH-like_DNA-bd_sf"/>
</dbReference>
<name>A0A5J6MPW2_9PROT</name>
<evidence type="ECO:0000256" key="2">
    <source>
        <dbReference type="ARBA" id="ARBA00022840"/>
    </source>
</evidence>
<dbReference type="InterPro" id="IPR000792">
    <property type="entry name" value="Tscrpt_reg_LuxR_C"/>
</dbReference>
<dbReference type="CDD" id="cd06170">
    <property type="entry name" value="LuxR_C_like"/>
    <property type="match status" value="1"/>
</dbReference>
<evidence type="ECO:0000313" key="5">
    <source>
        <dbReference type="Proteomes" id="UP000326202"/>
    </source>
</evidence>
<evidence type="ECO:0000259" key="3">
    <source>
        <dbReference type="PROSITE" id="PS50043"/>
    </source>
</evidence>
<dbReference type="AlphaFoldDB" id="A0A5J6MPW2"/>
<feature type="domain" description="HTH luxR-type" evidence="3">
    <location>
        <begin position="796"/>
        <end position="861"/>
    </location>
</feature>
<dbReference type="PRINTS" id="PR00038">
    <property type="entry name" value="HTHLUXR"/>
</dbReference>
<organism evidence="4 5">
    <name type="scientific">Hypericibacter terrae</name>
    <dbReference type="NCBI Taxonomy" id="2602015"/>
    <lineage>
        <taxon>Bacteria</taxon>
        <taxon>Pseudomonadati</taxon>
        <taxon>Pseudomonadota</taxon>
        <taxon>Alphaproteobacteria</taxon>
        <taxon>Rhodospirillales</taxon>
        <taxon>Dongiaceae</taxon>
        <taxon>Hypericibacter</taxon>
    </lineage>
</organism>
<dbReference type="GO" id="GO:0003677">
    <property type="term" value="F:DNA binding"/>
    <property type="evidence" value="ECO:0007669"/>
    <property type="project" value="InterPro"/>
</dbReference>
<protein>
    <submittedName>
        <fullName evidence="4">LuxR family transcriptional regulator</fullName>
    </submittedName>
</protein>
<gene>
    <name evidence="4" type="ORF">FRZ44_40050</name>
</gene>
<dbReference type="InterPro" id="IPR016032">
    <property type="entry name" value="Sig_transdc_resp-reg_C-effctor"/>
</dbReference>
<dbReference type="KEGG" id="htq:FRZ44_40050"/>
<dbReference type="InterPro" id="IPR011990">
    <property type="entry name" value="TPR-like_helical_dom_sf"/>
</dbReference>
<dbReference type="SUPFAM" id="SSF48452">
    <property type="entry name" value="TPR-like"/>
    <property type="match status" value="2"/>
</dbReference>
<keyword evidence="2" id="KW-0067">ATP-binding</keyword>
<dbReference type="PROSITE" id="PS50043">
    <property type="entry name" value="HTH_LUXR_2"/>
    <property type="match status" value="1"/>
</dbReference>
<dbReference type="Pfam" id="PF13191">
    <property type="entry name" value="AAA_16"/>
    <property type="match status" value="1"/>
</dbReference>
<dbReference type="PANTHER" id="PTHR16305:SF28">
    <property type="entry name" value="GUANYLATE CYCLASE DOMAIN-CONTAINING PROTEIN"/>
    <property type="match status" value="1"/>
</dbReference>
<dbReference type="Pfam" id="PF00196">
    <property type="entry name" value="GerE"/>
    <property type="match status" value="1"/>
</dbReference>
<dbReference type="Proteomes" id="UP000326202">
    <property type="component" value="Chromosome"/>
</dbReference>
<dbReference type="Gene3D" id="1.10.10.10">
    <property type="entry name" value="Winged helix-like DNA-binding domain superfamily/Winged helix DNA-binding domain"/>
    <property type="match status" value="1"/>
</dbReference>
<dbReference type="PROSITE" id="PS00622">
    <property type="entry name" value="HTH_LUXR_1"/>
    <property type="match status" value="1"/>
</dbReference>
<dbReference type="Gene3D" id="1.25.40.10">
    <property type="entry name" value="Tetratricopeptide repeat domain"/>
    <property type="match status" value="2"/>
</dbReference>
<dbReference type="PANTHER" id="PTHR16305">
    <property type="entry name" value="TESTICULAR SOLUBLE ADENYLYL CYCLASE"/>
    <property type="match status" value="1"/>
</dbReference>
<proteinExistence type="predicted"/>
<keyword evidence="1" id="KW-0547">Nucleotide-binding</keyword>
<dbReference type="GO" id="GO:0004016">
    <property type="term" value="F:adenylate cyclase activity"/>
    <property type="evidence" value="ECO:0007669"/>
    <property type="project" value="TreeGrafter"/>
</dbReference>
<dbReference type="SUPFAM" id="SSF46894">
    <property type="entry name" value="C-terminal effector domain of the bipartite response regulators"/>
    <property type="match status" value="1"/>
</dbReference>
<evidence type="ECO:0000313" key="4">
    <source>
        <dbReference type="EMBL" id="QEX18695.1"/>
    </source>
</evidence>
<dbReference type="Gene3D" id="3.40.50.300">
    <property type="entry name" value="P-loop containing nucleotide triphosphate hydrolases"/>
    <property type="match status" value="1"/>
</dbReference>